<evidence type="ECO:0000313" key="2">
    <source>
        <dbReference type="EMBL" id="PTR09704.1"/>
    </source>
</evidence>
<evidence type="ECO:0000313" key="3">
    <source>
        <dbReference type="Proteomes" id="UP000244060"/>
    </source>
</evidence>
<evidence type="ECO:0000256" key="1">
    <source>
        <dbReference type="SAM" id="Phobius"/>
    </source>
</evidence>
<accession>A0A2T5JPX8</accession>
<organism evidence="2 3">
    <name type="scientific">Cereibacter azotoformans</name>
    <dbReference type="NCBI Taxonomy" id="43057"/>
    <lineage>
        <taxon>Bacteria</taxon>
        <taxon>Pseudomonadati</taxon>
        <taxon>Pseudomonadota</taxon>
        <taxon>Alphaproteobacteria</taxon>
        <taxon>Rhodobacterales</taxon>
        <taxon>Paracoccaceae</taxon>
        <taxon>Cereibacter</taxon>
    </lineage>
</organism>
<name>A0A2T5JPX8_9RHOB</name>
<keyword evidence="1" id="KW-0472">Membrane</keyword>
<keyword evidence="1" id="KW-0812">Transmembrane</keyword>
<protein>
    <submittedName>
        <fullName evidence="2">Uncharacterized protein</fullName>
    </submittedName>
</protein>
<dbReference type="AlphaFoldDB" id="A0A2T5JPX8"/>
<gene>
    <name evidence="2" type="ORF">C8J28_13228</name>
</gene>
<keyword evidence="1" id="KW-1133">Transmembrane helix</keyword>
<dbReference type="EMBL" id="QAOT01000032">
    <property type="protein sequence ID" value="PTR09704.1"/>
    <property type="molecule type" value="Genomic_DNA"/>
</dbReference>
<dbReference type="Proteomes" id="UP000244060">
    <property type="component" value="Unassembled WGS sequence"/>
</dbReference>
<reference evidence="2 3" key="1">
    <citation type="submission" date="2018-04" db="EMBL/GenBank/DDBJ databases">
        <title>Genomic Encyclopedia of Type Strains, Phase III (KMG-III): the genomes of soil and plant-associated and newly described type strains.</title>
        <authorList>
            <person name="Whitman W."/>
        </authorList>
    </citation>
    <scope>NUCLEOTIDE SEQUENCE [LARGE SCALE GENOMIC DNA]</scope>
    <source>
        <strain evidence="2 3">KA25</strain>
    </source>
</reference>
<dbReference type="RefSeq" id="WP_108222618.1">
    <property type="nucleotide sequence ID" value="NZ_CP090022.1"/>
</dbReference>
<dbReference type="OrthoDB" id="7876077at2"/>
<comment type="caution">
    <text evidence="2">The sequence shown here is derived from an EMBL/GenBank/DDBJ whole genome shotgun (WGS) entry which is preliminary data.</text>
</comment>
<proteinExistence type="predicted"/>
<keyword evidence="3" id="KW-1185">Reference proteome</keyword>
<sequence length="83" mass="8839">MGDGFAQAVWRAARRSAATLVASLWRGLSSEEVESRIARRPPRDQAVIVGGVLAALFLISTLFAQAGVVGFLTFLLLAVIVVK</sequence>
<feature type="transmembrane region" description="Helical" evidence="1">
    <location>
        <begin position="46"/>
        <end position="79"/>
    </location>
</feature>